<dbReference type="Pfam" id="PF03547">
    <property type="entry name" value="Mem_trans"/>
    <property type="match status" value="1"/>
</dbReference>
<dbReference type="InterPro" id="IPR045033">
    <property type="entry name" value="PILS1/3/4/5/7"/>
</dbReference>
<dbReference type="Proteomes" id="UP001162131">
    <property type="component" value="Unassembled WGS sequence"/>
</dbReference>
<sequence>MAPLTVITLSGVLLTKLGIFTKRTNDTISRALARFLLPIYLFFNLVQTVNLNKLDVLWPNFVMPVIGVLLSFIPAVIEILLLKHPKNLRYSFICLIGFSNAGLSLLIADGNCNSYGPLSKKKECSEIGGYVAIQLMVWSLIIFTFGYALMNADLMEAEKCKPKEDPKDMKEVEDNDEMEENDPEKNSLEMAKTQSNLVQVKTSSFKRDMIRILTGPIPVFSLLGVLVGFIPGLNAVFYDSDAPLLPVAETGLVIGKAGIVIGQMILGSNLVLSARAKVSLSKPLIYSTILVRNIIIPAIALGTTYIFWVLKAFGDDVVMAFIFAINFAAPPSISVLVLSQIFNNGIQEVTMLILWTYVTGVFTLTIFSYLFFTVFL</sequence>
<dbReference type="PANTHER" id="PTHR31651:SF33">
    <property type="entry name" value="PROTEIN PIN-LIKES 1"/>
    <property type="match status" value="1"/>
</dbReference>
<keyword evidence="3" id="KW-0813">Transport</keyword>
<comment type="similarity">
    <text evidence="8">Belongs to the auxin efflux carrier (TC 2.A.69.2) family.</text>
</comment>
<feature type="transmembrane region" description="Helical" evidence="10">
    <location>
        <begin position="320"/>
        <end position="342"/>
    </location>
</feature>
<feature type="region of interest" description="Disordered" evidence="9">
    <location>
        <begin position="161"/>
        <end position="186"/>
    </location>
</feature>
<feature type="transmembrane region" description="Helical" evidence="10">
    <location>
        <begin position="31"/>
        <end position="49"/>
    </location>
</feature>
<accession>A0AAU9JAI7</accession>
<evidence type="ECO:0000256" key="1">
    <source>
        <dbReference type="ARBA" id="ARBA00004141"/>
    </source>
</evidence>
<feature type="transmembrane region" description="Helical" evidence="10">
    <location>
        <begin position="88"/>
        <end position="107"/>
    </location>
</feature>
<feature type="transmembrane region" description="Helical" evidence="10">
    <location>
        <begin position="354"/>
        <end position="375"/>
    </location>
</feature>
<organism evidence="11 12">
    <name type="scientific">Blepharisma stoltei</name>
    <dbReference type="NCBI Taxonomy" id="1481888"/>
    <lineage>
        <taxon>Eukaryota</taxon>
        <taxon>Sar</taxon>
        <taxon>Alveolata</taxon>
        <taxon>Ciliophora</taxon>
        <taxon>Postciliodesmatophora</taxon>
        <taxon>Heterotrichea</taxon>
        <taxon>Heterotrichida</taxon>
        <taxon>Blepharismidae</taxon>
        <taxon>Blepharisma</taxon>
    </lineage>
</organism>
<evidence type="ECO:0000256" key="7">
    <source>
        <dbReference type="ARBA" id="ARBA00025100"/>
    </source>
</evidence>
<feature type="transmembrane region" description="Helical" evidence="10">
    <location>
        <begin position="61"/>
        <end position="81"/>
    </location>
</feature>
<dbReference type="GO" id="GO:0012505">
    <property type="term" value="C:endomembrane system"/>
    <property type="evidence" value="ECO:0007669"/>
    <property type="project" value="UniProtKB-SubCell"/>
</dbReference>
<comment type="subcellular location">
    <subcellularLocation>
        <location evidence="2">Endomembrane system</location>
    </subcellularLocation>
    <subcellularLocation>
        <location evidence="1">Membrane</location>
        <topology evidence="1">Multi-pass membrane protein</topology>
    </subcellularLocation>
</comment>
<proteinExistence type="inferred from homology"/>
<evidence type="ECO:0008006" key="13">
    <source>
        <dbReference type="Google" id="ProtNLM"/>
    </source>
</evidence>
<dbReference type="GO" id="GO:0016020">
    <property type="term" value="C:membrane"/>
    <property type="evidence" value="ECO:0007669"/>
    <property type="project" value="UniProtKB-SubCell"/>
</dbReference>
<dbReference type="PANTHER" id="PTHR31651">
    <property type="match status" value="1"/>
</dbReference>
<comment type="function">
    <text evidence="7">Involved in cellular auxin homeostasis by regulating auxin metabolism. Regulates intracellular auxin accumulation at the endoplasmic reticulum and thus auxin availability for nuclear auxin signaling.</text>
</comment>
<reference evidence="11" key="1">
    <citation type="submission" date="2021-09" db="EMBL/GenBank/DDBJ databases">
        <authorList>
            <consortium name="AG Swart"/>
            <person name="Singh M."/>
            <person name="Singh A."/>
            <person name="Seah K."/>
            <person name="Emmerich C."/>
        </authorList>
    </citation>
    <scope>NUCLEOTIDE SEQUENCE</scope>
    <source>
        <strain evidence="11">ATCC30299</strain>
    </source>
</reference>
<evidence type="ECO:0000256" key="10">
    <source>
        <dbReference type="SAM" id="Phobius"/>
    </source>
</evidence>
<name>A0AAU9JAI7_9CILI</name>
<keyword evidence="6 10" id="KW-0472">Membrane</keyword>
<dbReference type="AlphaFoldDB" id="A0AAU9JAI7"/>
<dbReference type="EMBL" id="CAJZBQ010000030">
    <property type="protein sequence ID" value="CAG9322156.1"/>
    <property type="molecule type" value="Genomic_DNA"/>
</dbReference>
<feature type="transmembrane region" description="Helical" evidence="10">
    <location>
        <begin position="284"/>
        <end position="308"/>
    </location>
</feature>
<dbReference type="GO" id="GO:0055085">
    <property type="term" value="P:transmembrane transport"/>
    <property type="evidence" value="ECO:0007669"/>
    <property type="project" value="InterPro"/>
</dbReference>
<evidence type="ECO:0000313" key="11">
    <source>
        <dbReference type="EMBL" id="CAG9322156.1"/>
    </source>
</evidence>
<feature type="transmembrane region" description="Helical" evidence="10">
    <location>
        <begin position="253"/>
        <end position="272"/>
    </location>
</feature>
<evidence type="ECO:0000256" key="6">
    <source>
        <dbReference type="ARBA" id="ARBA00023136"/>
    </source>
</evidence>
<feature type="transmembrane region" description="Helical" evidence="10">
    <location>
        <begin position="127"/>
        <end position="149"/>
    </location>
</feature>
<keyword evidence="12" id="KW-1185">Reference proteome</keyword>
<feature type="transmembrane region" description="Helical" evidence="10">
    <location>
        <begin position="212"/>
        <end position="233"/>
    </location>
</feature>
<evidence type="ECO:0000256" key="3">
    <source>
        <dbReference type="ARBA" id="ARBA00022448"/>
    </source>
</evidence>
<evidence type="ECO:0000256" key="4">
    <source>
        <dbReference type="ARBA" id="ARBA00022692"/>
    </source>
</evidence>
<keyword evidence="5 10" id="KW-1133">Transmembrane helix</keyword>
<feature type="compositionally biased region" description="Acidic residues" evidence="9">
    <location>
        <begin position="173"/>
        <end position="182"/>
    </location>
</feature>
<feature type="compositionally biased region" description="Basic and acidic residues" evidence="9">
    <location>
        <begin position="161"/>
        <end position="172"/>
    </location>
</feature>
<comment type="caution">
    <text evidence="11">The sequence shown here is derived from an EMBL/GenBank/DDBJ whole genome shotgun (WGS) entry which is preliminary data.</text>
</comment>
<evidence type="ECO:0000256" key="2">
    <source>
        <dbReference type="ARBA" id="ARBA00004308"/>
    </source>
</evidence>
<evidence type="ECO:0000256" key="9">
    <source>
        <dbReference type="SAM" id="MobiDB-lite"/>
    </source>
</evidence>
<evidence type="ECO:0000313" key="12">
    <source>
        <dbReference type="Proteomes" id="UP001162131"/>
    </source>
</evidence>
<evidence type="ECO:0000256" key="5">
    <source>
        <dbReference type="ARBA" id="ARBA00022989"/>
    </source>
</evidence>
<gene>
    <name evidence="11" type="ORF">BSTOLATCC_MIC30536</name>
</gene>
<keyword evidence="4 10" id="KW-0812">Transmembrane</keyword>
<protein>
    <recommendedName>
        <fullName evidence="13">Auxin efflux carrier family protein</fullName>
    </recommendedName>
</protein>
<evidence type="ECO:0000256" key="8">
    <source>
        <dbReference type="ARBA" id="ARBA00025752"/>
    </source>
</evidence>
<dbReference type="InterPro" id="IPR004776">
    <property type="entry name" value="Mem_transp_PIN-like"/>
</dbReference>